<gene>
    <name evidence="6" type="ORF">TraAM80_03901</name>
</gene>
<accession>A0A3R7RLC7</accession>
<dbReference type="RefSeq" id="XP_029239256.1">
    <property type="nucleotide sequence ID" value="XM_029380851.1"/>
</dbReference>
<comment type="caution">
    <text evidence="6">The sequence shown here is derived from an EMBL/GenBank/DDBJ whole genome shotgun (WGS) entry which is preliminary data.</text>
</comment>
<evidence type="ECO:0000259" key="5">
    <source>
        <dbReference type="PROSITE" id="PS50103"/>
    </source>
</evidence>
<keyword evidence="3 4" id="KW-0862">Zinc</keyword>
<feature type="domain" description="C3H1-type" evidence="5">
    <location>
        <begin position="116"/>
        <end position="144"/>
    </location>
</feature>
<organism evidence="6 7">
    <name type="scientific">Trypanosoma rangeli</name>
    <dbReference type="NCBI Taxonomy" id="5698"/>
    <lineage>
        <taxon>Eukaryota</taxon>
        <taxon>Discoba</taxon>
        <taxon>Euglenozoa</taxon>
        <taxon>Kinetoplastea</taxon>
        <taxon>Metakinetoplastina</taxon>
        <taxon>Trypanosomatida</taxon>
        <taxon>Trypanosomatidae</taxon>
        <taxon>Trypanosoma</taxon>
        <taxon>Herpetosoma</taxon>
    </lineage>
</organism>
<name>A0A3R7RLC7_TRYRA</name>
<dbReference type="PROSITE" id="PS50103">
    <property type="entry name" value="ZF_C3H1"/>
    <property type="match status" value="1"/>
</dbReference>
<dbReference type="GeneID" id="40327834"/>
<dbReference type="VEuPathDB" id="TriTrypDB:TRSC58_03145"/>
<dbReference type="AlphaFoldDB" id="A0A3R7RLC7"/>
<dbReference type="GO" id="GO:0008270">
    <property type="term" value="F:zinc ion binding"/>
    <property type="evidence" value="ECO:0007669"/>
    <property type="project" value="UniProtKB-KW"/>
</dbReference>
<keyword evidence="2 4" id="KW-0863">Zinc-finger</keyword>
<dbReference type="OrthoDB" id="411372at2759"/>
<evidence type="ECO:0000313" key="7">
    <source>
        <dbReference type="Proteomes" id="UP000283634"/>
    </source>
</evidence>
<evidence type="ECO:0000256" key="4">
    <source>
        <dbReference type="PROSITE-ProRule" id="PRU00723"/>
    </source>
</evidence>
<dbReference type="SMART" id="SM00356">
    <property type="entry name" value="ZnF_C3H1"/>
    <property type="match status" value="1"/>
</dbReference>
<evidence type="ECO:0000256" key="1">
    <source>
        <dbReference type="ARBA" id="ARBA00022723"/>
    </source>
</evidence>
<dbReference type="Gene3D" id="4.10.1000.10">
    <property type="entry name" value="Zinc finger, CCCH-type"/>
    <property type="match status" value="1"/>
</dbReference>
<dbReference type="InterPro" id="IPR000571">
    <property type="entry name" value="Znf_CCCH"/>
</dbReference>
<protein>
    <recommendedName>
        <fullName evidence="5">C3H1-type domain-containing protein</fullName>
    </recommendedName>
</protein>
<dbReference type="InterPro" id="IPR036855">
    <property type="entry name" value="Znf_CCCH_sf"/>
</dbReference>
<keyword evidence="1 4" id="KW-0479">Metal-binding</keyword>
<evidence type="ECO:0000256" key="3">
    <source>
        <dbReference type="ARBA" id="ARBA00022833"/>
    </source>
</evidence>
<dbReference type="OMA" id="CKQFRES"/>
<dbReference type="Proteomes" id="UP000283634">
    <property type="component" value="Unassembled WGS sequence"/>
</dbReference>
<evidence type="ECO:0000313" key="6">
    <source>
        <dbReference type="EMBL" id="RNF06434.1"/>
    </source>
</evidence>
<keyword evidence="7" id="KW-1185">Reference proteome</keyword>
<reference evidence="6 7" key="1">
    <citation type="journal article" date="2018" name="BMC Genomics">
        <title>Genomic comparison of Trypanosoma conorhini and Trypanosoma rangeli to Trypanosoma cruzi strains of high and low virulence.</title>
        <authorList>
            <person name="Bradwell K.R."/>
            <person name="Koparde V.N."/>
            <person name="Matveyev A.V."/>
            <person name="Serrano M.G."/>
            <person name="Alves J.M."/>
            <person name="Parikh H."/>
            <person name="Huang B."/>
            <person name="Lee V."/>
            <person name="Espinosa-Alvarez O."/>
            <person name="Ortiz P.A."/>
            <person name="Costa-Martins A.G."/>
            <person name="Teixeira M.M."/>
            <person name="Buck G.A."/>
        </authorList>
    </citation>
    <scope>NUCLEOTIDE SEQUENCE [LARGE SCALE GENOMIC DNA]</scope>
    <source>
        <strain evidence="6 7">AM80</strain>
    </source>
</reference>
<dbReference type="EMBL" id="MKGL01000109">
    <property type="protein sequence ID" value="RNF06434.1"/>
    <property type="molecule type" value="Genomic_DNA"/>
</dbReference>
<dbReference type="SUPFAM" id="SSF90229">
    <property type="entry name" value="CCCH zinc finger"/>
    <property type="match status" value="1"/>
</dbReference>
<proteinExistence type="predicted"/>
<evidence type="ECO:0000256" key="2">
    <source>
        <dbReference type="ARBA" id="ARBA00022771"/>
    </source>
</evidence>
<dbReference type="Pfam" id="PF00642">
    <property type="entry name" value="zf-CCCH"/>
    <property type="match status" value="1"/>
</dbReference>
<sequence>MQKTAPIVDLETFLRDSFPSHSNLFTTEDVVRALADYTGTLHWEASLAVDLRQSHHTLQQVQTYATKIMMEKREISQEISRTMAMLQTNEDVFEDKEAMWQSGEDSTPLPVKPCVQKMKKICKQFRESGTCKFGSRCLYHHSAPLQGHAAESNATKASVGHSLGIMGRCVEKLQDLKVSSEAFDLHSKRRKPAVLAALPSSTNNYCSSPLTPPNATLKVTTEMPQDPSNPFNYTACSTFTAVGSVVMVPLSLPNGTIYGYAPLSLQMPVVQYPNQ</sequence>
<feature type="zinc finger region" description="C3H1-type" evidence="4">
    <location>
        <begin position="116"/>
        <end position="144"/>
    </location>
</feature>